<feature type="compositionally biased region" description="Polar residues" evidence="1">
    <location>
        <begin position="161"/>
        <end position="184"/>
    </location>
</feature>
<gene>
    <name evidence="3" type="ORF">M5K25_004715</name>
</gene>
<reference evidence="3 4" key="1">
    <citation type="journal article" date="2024" name="Plant Biotechnol. J.">
        <title>Dendrobium thyrsiflorum genome and its molecular insights into genes involved in important horticultural traits.</title>
        <authorList>
            <person name="Chen B."/>
            <person name="Wang J.Y."/>
            <person name="Zheng P.J."/>
            <person name="Li K.L."/>
            <person name="Liang Y.M."/>
            <person name="Chen X.F."/>
            <person name="Zhang C."/>
            <person name="Zhao X."/>
            <person name="He X."/>
            <person name="Zhang G.Q."/>
            <person name="Liu Z.J."/>
            <person name="Xu Q."/>
        </authorList>
    </citation>
    <scope>NUCLEOTIDE SEQUENCE [LARGE SCALE GENOMIC DNA]</scope>
    <source>
        <strain evidence="3">GZMU011</strain>
    </source>
</reference>
<dbReference type="EMBL" id="JANQDX010000005">
    <property type="protein sequence ID" value="KAL0923927.1"/>
    <property type="molecule type" value="Genomic_DNA"/>
</dbReference>
<protein>
    <submittedName>
        <fullName evidence="3">Uncharacterized protein</fullName>
    </submittedName>
</protein>
<feature type="compositionally biased region" description="Low complexity" evidence="1">
    <location>
        <begin position="189"/>
        <end position="205"/>
    </location>
</feature>
<feature type="chain" id="PRO_5044828423" evidence="2">
    <location>
        <begin position="21"/>
        <end position="358"/>
    </location>
</feature>
<dbReference type="AlphaFoldDB" id="A0ABD0VFJ7"/>
<feature type="region of interest" description="Disordered" evidence="1">
    <location>
        <begin position="88"/>
        <end position="237"/>
    </location>
</feature>
<name>A0ABD0VFJ7_DENTH</name>
<sequence length="358" mass="39460">MYTLLWLAWVYISEKTTVQSSHIAVQGVPIKTNCCPALQKLPDGCPEDSHLLSRDPSRLVQPHIVDWTAGSIGIRREEELEQARKLFQRNPQKANSHPHKEQQTWTENSHKKTNRQQPIRDRKSAKEGQQAAGHGHKEKATGRPTKQQPTGTENTPREAHNSSQTWTKNSHGKANQTADQQPQISLGKANQTANQQPQNTNSSPQTDTKHHGRPTNSSPQTDRIHHGKANQQQPLMDTGELHGKANRHKKTASSGKTVVQSSQIAVQGVSIKTNCCPALQKLPDGCPEGSHLLSRDPSRIITAGLPAPIKSATVESPIPACIAMNSSESKTLTWLLAVLGQLRCPINRGESEEKPDRR</sequence>
<evidence type="ECO:0000256" key="1">
    <source>
        <dbReference type="SAM" id="MobiDB-lite"/>
    </source>
</evidence>
<feature type="signal peptide" evidence="2">
    <location>
        <begin position="1"/>
        <end position="20"/>
    </location>
</feature>
<keyword evidence="4" id="KW-1185">Reference proteome</keyword>
<organism evidence="3 4">
    <name type="scientific">Dendrobium thyrsiflorum</name>
    <name type="common">Pinecone-like raceme dendrobium</name>
    <name type="synonym">Orchid</name>
    <dbReference type="NCBI Taxonomy" id="117978"/>
    <lineage>
        <taxon>Eukaryota</taxon>
        <taxon>Viridiplantae</taxon>
        <taxon>Streptophyta</taxon>
        <taxon>Embryophyta</taxon>
        <taxon>Tracheophyta</taxon>
        <taxon>Spermatophyta</taxon>
        <taxon>Magnoliopsida</taxon>
        <taxon>Liliopsida</taxon>
        <taxon>Asparagales</taxon>
        <taxon>Orchidaceae</taxon>
        <taxon>Epidendroideae</taxon>
        <taxon>Malaxideae</taxon>
        <taxon>Dendrobiinae</taxon>
        <taxon>Dendrobium</taxon>
    </lineage>
</organism>
<dbReference type="Proteomes" id="UP001552299">
    <property type="component" value="Unassembled WGS sequence"/>
</dbReference>
<evidence type="ECO:0000313" key="4">
    <source>
        <dbReference type="Proteomes" id="UP001552299"/>
    </source>
</evidence>
<proteinExistence type="predicted"/>
<accession>A0ABD0VFJ7</accession>
<evidence type="ECO:0000313" key="3">
    <source>
        <dbReference type="EMBL" id="KAL0923927.1"/>
    </source>
</evidence>
<feature type="compositionally biased region" description="Polar residues" evidence="1">
    <location>
        <begin position="144"/>
        <end position="154"/>
    </location>
</feature>
<keyword evidence="2" id="KW-0732">Signal</keyword>
<evidence type="ECO:0000256" key="2">
    <source>
        <dbReference type="SAM" id="SignalP"/>
    </source>
</evidence>
<comment type="caution">
    <text evidence="3">The sequence shown here is derived from an EMBL/GenBank/DDBJ whole genome shotgun (WGS) entry which is preliminary data.</text>
</comment>